<feature type="transmembrane region" description="Helical" evidence="1">
    <location>
        <begin position="7"/>
        <end position="32"/>
    </location>
</feature>
<keyword evidence="1" id="KW-0472">Membrane</keyword>
<sequence length="113" mass="13392">MISRQRLFLDLLLCSLTGVFSDFLFGSLGWLLHLVGWKEWRKFIGREGLSYEEVLGWMQDETMTQLRRGKDIRQKHVGFKGLHMVVQWASFFLNFNLQETKTKKILQTSFSFL</sequence>
<reference evidence="2 3" key="1">
    <citation type="submission" date="2019-06" db="EMBL/GenBank/DDBJ databases">
        <title>Genome Sequence of the Brown Rot Fungal Pathogen Monilinia laxa.</title>
        <authorList>
            <person name="De Miccolis Angelini R.M."/>
            <person name="Landi L."/>
            <person name="Abate D."/>
            <person name="Pollastro S."/>
            <person name="Romanazzi G."/>
            <person name="Faretra F."/>
        </authorList>
    </citation>
    <scope>NUCLEOTIDE SEQUENCE [LARGE SCALE GENOMIC DNA]</scope>
    <source>
        <strain evidence="2 3">Mlax316</strain>
    </source>
</reference>
<dbReference type="EMBL" id="VIGI01000002">
    <property type="protein sequence ID" value="KAB8303620.1"/>
    <property type="molecule type" value="Genomic_DNA"/>
</dbReference>
<keyword evidence="1" id="KW-0812">Transmembrane</keyword>
<dbReference type="AlphaFoldDB" id="A0A5N6KIL9"/>
<evidence type="ECO:0000256" key="1">
    <source>
        <dbReference type="SAM" id="Phobius"/>
    </source>
</evidence>
<protein>
    <submittedName>
        <fullName evidence="2">Uncharacterized protein</fullName>
    </submittedName>
</protein>
<keyword evidence="1" id="KW-1133">Transmembrane helix</keyword>
<comment type="caution">
    <text evidence="2">The sequence shown here is derived from an EMBL/GenBank/DDBJ whole genome shotgun (WGS) entry which is preliminary data.</text>
</comment>
<proteinExistence type="predicted"/>
<accession>A0A5N6KIL9</accession>
<keyword evidence="3" id="KW-1185">Reference proteome</keyword>
<organism evidence="2 3">
    <name type="scientific">Monilinia laxa</name>
    <name type="common">Brown rot fungus</name>
    <name type="synonym">Sclerotinia laxa</name>
    <dbReference type="NCBI Taxonomy" id="61186"/>
    <lineage>
        <taxon>Eukaryota</taxon>
        <taxon>Fungi</taxon>
        <taxon>Dikarya</taxon>
        <taxon>Ascomycota</taxon>
        <taxon>Pezizomycotina</taxon>
        <taxon>Leotiomycetes</taxon>
        <taxon>Helotiales</taxon>
        <taxon>Sclerotiniaceae</taxon>
        <taxon>Monilinia</taxon>
    </lineage>
</organism>
<evidence type="ECO:0000313" key="3">
    <source>
        <dbReference type="Proteomes" id="UP000326757"/>
    </source>
</evidence>
<name>A0A5N6KIL9_MONLA</name>
<dbReference type="Proteomes" id="UP000326757">
    <property type="component" value="Unassembled WGS sequence"/>
</dbReference>
<evidence type="ECO:0000313" key="2">
    <source>
        <dbReference type="EMBL" id="KAB8303620.1"/>
    </source>
</evidence>
<gene>
    <name evidence="2" type="ORF">EYC80_005016</name>
</gene>